<proteinExistence type="predicted"/>
<dbReference type="PANTHER" id="PTHR41283">
    <property type="entry name" value="AMINOGLYCOSIDE PHOSPHOTRANSFERASE"/>
    <property type="match status" value="1"/>
</dbReference>
<organism evidence="2 3">
    <name type="scientific">Sporanaerobacter acetigenes DSM 13106</name>
    <dbReference type="NCBI Taxonomy" id="1123281"/>
    <lineage>
        <taxon>Bacteria</taxon>
        <taxon>Bacillati</taxon>
        <taxon>Bacillota</taxon>
        <taxon>Tissierellia</taxon>
        <taxon>Tissierellales</taxon>
        <taxon>Sporanaerobacteraceae</taxon>
        <taxon>Sporanaerobacter</taxon>
    </lineage>
</organism>
<dbReference type="GO" id="GO:0016301">
    <property type="term" value="F:kinase activity"/>
    <property type="evidence" value="ECO:0007669"/>
    <property type="project" value="UniProtKB-KW"/>
</dbReference>
<keyword evidence="2" id="KW-0808">Transferase</keyword>
<keyword evidence="2" id="KW-0418">Kinase</keyword>
<evidence type="ECO:0000259" key="1">
    <source>
        <dbReference type="Pfam" id="PF01636"/>
    </source>
</evidence>
<evidence type="ECO:0000313" key="3">
    <source>
        <dbReference type="Proteomes" id="UP000184389"/>
    </source>
</evidence>
<dbReference type="Proteomes" id="UP000184389">
    <property type="component" value="Unassembled WGS sequence"/>
</dbReference>
<dbReference type="InterPro" id="IPR011009">
    <property type="entry name" value="Kinase-like_dom_sf"/>
</dbReference>
<sequence>MDKLNFIKSVPISKGWSGDKKYCVTFKDGTKYLLRISPIEQFDRKKEGFEMMKEVLSLHIPMCQPIGFGVCDEGVYSLQSWIDGNDAEDVISDLSVSKQYAYGLNAGNILKKIHTIPAPKQQENWEICFNRKIERKIQMYSECPIKYEGGQLFINYINENRYLLHNRPQCYQHGDYHIGNMMIDTNDKLIIIDFDRYDYGDPWEEFNRIVWCAQKAPMFATGMVNGYFSYNVPMEFWRLLALYISSNTLSSLPWAIPFGQGEIDTMLNQAKEILKWLNNMNNSIPTWYINEKDYLKKREMYADN</sequence>
<accession>A0A1M5YLV6</accession>
<dbReference type="Pfam" id="PF01636">
    <property type="entry name" value="APH"/>
    <property type="match status" value="1"/>
</dbReference>
<keyword evidence="3" id="KW-1185">Reference proteome</keyword>
<gene>
    <name evidence="2" type="ORF">SAMN02745180_02273</name>
</gene>
<dbReference type="SUPFAM" id="SSF56112">
    <property type="entry name" value="Protein kinase-like (PK-like)"/>
    <property type="match status" value="1"/>
</dbReference>
<dbReference type="PANTHER" id="PTHR41283:SF1">
    <property type="entry name" value="AMINOGLYCOSIDE PHOSPHOTRANSFERASE DOMAIN-CONTAINING PROTEIN"/>
    <property type="match status" value="1"/>
</dbReference>
<protein>
    <submittedName>
        <fullName evidence="2">Predicted kinase, aminoglycoside phosphotransferase (APT) family</fullName>
    </submittedName>
</protein>
<dbReference type="STRING" id="1123281.SAMN02745180_02273"/>
<dbReference type="AlphaFoldDB" id="A0A1M5YLV6"/>
<dbReference type="EMBL" id="FQXR01000012">
    <property type="protein sequence ID" value="SHI12523.1"/>
    <property type="molecule type" value="Genomic_DNA"/>
</dbReference>
<feature type="domain" description="Aminoglycoside phosphotransferase" evidence="1">
    <location>
        <begin position="11"/>
        <end position="228"/>
    </location>
</feature>
<name>A0A1M5YLV6_9FIRM</name>
<dbReference type="InterPro" id="IPR002575">
    <property type="entry name" value="Aminoglycoside_PTrfase"/>
</dbReference>
<reference evidence="2 3" key="1">
    <citation type="submission" date="2016-11" db="EMBL/GenBank/DDBJ databases">
        <authorList>
            <person name="Jaros S."/>
            <person name="Januszkiewicz K."/>
            <person name="Wedrychowicz H."/>
        </authorList>
    </citation>
    <scope>NUCLEOTIDE SEQUENCE [LARGE SCALE GENOMIC DNA]</scope>
    <source>
        <strain evidence="2 3">DSM 13106</strain>
    </source>
</reference>
<evidence type="ECO:0000313" key="2">
    <source>
        <dbReference type="EMBL" id="SHI12523.1"/>
    </source>
</evidence>
<dbReference type="OrthoDB" id="334783at2"/>
<dbReference type="RefSeq" id="WP_072744914.1">
    <property type="nucleotide sequence ID" value="NZ_FQXR01000012.1"/>
</dbReference>
<dbReference type="Gene3D" id="3.90.1200.10">
    <property type="match status" value="1"/>
</dbReference>